<keyword evidence="5" id="KW-0472">Membrane</keyword>
<dbReference type="KEGG" id="asc:ASAC_0601"/>
<dbReference type="STRING" id="666510.ASAC_0601"/>
<keyword evidence="3" id="KW-0732">Signal</keyword>
<keyword evidence="5" id="KW-0812">Transmembrane</keyword>
<comment type="similarity">
    <text evidence="1">Belongs to the bacterial solute-binding protein 1 family.</text>
</comment>
<name>D9Q120_ACIS3</name>
<accession>D9Q120</accession>
<evidence type="ECO:0000256" key="2">
    <source>
        <dbReference type="ARBA" id="ARBA00022448"/>
    </source>
</evidence>
<evidence type="ECO:0000256" key="4">
    <source>
        <dbReference type="SAM" id="MobiDB-lite"/>
    </source>
</evidence>
<dbReference type="RefSeq" id="WP_013266520.1">
    <property type="nucleotide sequence ID" value="NC_014374.1"/>
</dbReference>
<feature type="transmembrane region" description="Helical" evidence="5">
    <location>
        <begin position="12"/>
        <end position="32"/>
    </location>
</feature>
<dbReference type="Proteomes" id="UP000000346">
    <property type="component" value="Chromosome"/>
</dbReference>
<dbReference type="GO" id="GO:0055052">
    <property type="term" value="C:ATP-binding cassette (ABC) transporter complex, substrate-binding subunit-containing"/>
    <property type="evidence" value="ECO:0007669"/>
    <property type="project" value="TreeGrafter"/>
</dbReference>
<gene>
    <name evidence="6" type="ordered locus">ASAC_0601</name>
</gene>
<dbReference type="PANTHER" id="PTHR30061:SF50">
    <property type="entry name" value="MALTOSE_MALTODEXTRIN-BINDING PERIPLASMIC PROTEIN"/>
    <property type="match status" value="1"/>
</dbReference>
<keyword evidence="7" id="KW-1185">Reference proteome</keyword>
<dbReference type="PANTHER" id="PTHR30061">
    <property type="entry name" value="MALTOSE-BINDING PERIPLASMIC PROTEIN"/>
    <property type="match status" value="1"/>
</dbReference>
<protein>
    <submittedName>
        <fullName evidence="6">Extracellular solute-binding protein, family 1</fullName>
    </submittedName>
</protein>
<reference evidence="6 7" key="1">
    <citation type="journal article" date="2010" name="Appl. Environ. Microbiol.">
        <title>The genome sequence of the crenarchaeon Acidilobus saccharovorans supports a new order, Acidilobales, and suggests an important ecological role in terrestrial acidic hot springs.</title>
        <authorList>
            <person name="Mardanov A.V."/>
            <person name="Svetlitchnyi V.A."/>
            <person name="Beletsky A.V."/>
            <person name="Prokofeva M.I."/>
            <person name="Bonch-Osmolovskaya E.A."/>
            <person name="Ravin N.V."/>
            <person name="Skryabin K.G."/>
        </authorList>
    </citation>
    <scope>NUCLEOTIDE SEQUENCE [LARGE SCALE GENOMIC DNA]</scope>
    <source>
        <strain evidence="7">DSM 16705 / JCM 18335 / VKM B-2471 / 345-15</strain>
    </source>
</reference>
<dbReference type="eggNOG" id="arCOG00156">
    <property type="taxonomic scope" value="Archaea"/>
</dbReference>
<dbReference type="Pfam" id="PF01547">
    <property type="entry name" value="SBP_bac_1"/>
    <property type="match status" value="1"/>
</dbReference>
<dbReference type="Gene3D" id="3.40.190.10">
    <property type="entry name" value="Periplasmic binding protein-like II"/>
    <property type="match status" value="1"/>
</dbReference>
<evidence type="ECO:0000313" key="6">
    <source>
        <dbReference type="EMBL" id="ADL19008.1"/>
    </source>
</evidence>
<keyword evidence="5" id="KW-1133">Transmembrane helix</keyword>
<dbReference type="GeneID" id="9498834"/>
<evidence type="ECO:0000256" key="5">
    <source>
        <dbReference type="SAM" id="Phobius"/>
    </source>
</evidence>
<dbReference type="SUPFAM" id="SSF53850">
    <property type="entry name" value="Periplasmic binding protein-like II"/>
    <property type="match status" value="1"/>
</dbReference>
<organism evidence="6 7">
    <name type="scientific">Acidilobus saccharovorans (strain DSM 16705 / JCM 18335 / VKM B-2471 / 345-15)</name>
    <dbReference type="NCBI Taxonomy" id="666510"/>
    <lineage>
        <taxon>Archaea</taxon>
        <taxon>Thermoproteota</taxon>
        <taxon>Thermoprotei</taxon>
        <taxon>Acidilobales</taxon>
        <taxon>Acidilobaceae</taxon>
        <taxon>Acidilobus</taxon>
    </lineage>
</organism>
<dbReference type="OrthoDB" id="18034at2157"/>
<dbReference type="EMBL" id="CP001742">
    <property type="protein sequence ID" value="ADL19008.1"/>
    <property type="molecule type" value="Genomic_DNA"/>
</dbReference>
<evidence type="ECO:0000256" key="1">
    <source>
        <dbReference type="ARBA" id="ARBA00008520"/>
    </source>
</evidence>
<dbReference type="AlphaFoldDB" id="D9Q120"/>
<dbReference type="InterPro" id="IPR006059">
    <property type="entry name" value="SBP"/>
</dbReference>
<proteinExistence type="inferred from homology"/>
<dbReference type="GO" id="GO:1901982">
    <property type="term" value="F:maltose binding"/>
    <property type="evidence" value="ECO:0007669"/>
    <property type="project" value="TreeGrafter"/>
</dbReference>
<dbReference type="InParanoid" id="D9Q120"/>
<dbReference type="HOGENOM" id="CLU_590033_0_0_2"/>
<evidence type="ECO:0000256" key="3">
    <source>
        <dbReference type="ARBA" id="ARBA00022729"/>
    </source>
</evidence>
<evidence type="ECO:0000313" key="7">
    <source>
        <dbReference type="Proteomes" id="UP000000346"/>
    </source>
</evidence>
<dbReference type="GO" id="GO:0015768">
    <property type="term" value="P:maltose transport"/>
    <property type="evidence" value="ECO:0007669"/>
    <property type="project" value="TreeGrafter"/>
</dbReference>
<sequence length="506" mass="55232">MGNSRGSISTAALAAIVVVIIIVAVAGLAIYYTHRPSKVTTSTKPTPTTTSTTTTSTSASSQQVTLTIATYTGAPQQFLSMAAQLFEQEHPGVVIKVDAYPFTEYITNELTVLKAGESSYDIVTFTPTSARLLAPYLVPLNSSVINTSDILWPAESFGGVIYNATTNTSEMVGVAPWVSNVLIIYNTKYFDNATLQQEFYNEYHMQLNPWTWHNWTVVVDVSQFFVSHNITKYGVLIMDDTAGGDLDSSFESIYGWFYIHNQSLNCGTIHGIPGFGIEFYGCYPKGWTYPFPPPAINTSAGVQALEILRELVSYEPSPTVFQVSFDNTPELFAEGYGPAAVNYASRLAAILAQNVSPSEIGLAPLPGNYSMAGGTYFGISRYSQNKQLALEFLQFVESPQVQEEMFLKLGLFPISKQAYSVLLSNSSVPAYEKNWLLANEISAEYGNAWEPLVPVTLQLGNALGNALLNYLENPTSQSPQQVLNSVAAQYISILKSYYASTTTSSS</sequence>
<feature type="region of interest" description="Disordered" evidence="4">
    <location>
        <begin position="38"/>
        <end position="57"/>
    </location>
</feature>
<keyword evidence="2" id="KW-0813">Transport</keyword>
<dbReference type="GO" id="GO:0042956">
    <property type="term" value="P:maltodextrin transmembrane transport"/>
    <property type="evidence" value="ECO:0007669"/>
    <property type="project" value="TreeGrafter"/>
</dbReference>